<dbReference type="GO" id="GO:0005524">
    <property type="term" value="F:ATP binding"/>
    <property type="evidence" value="ECO:0007669"/>
    <property type="project" value="UniProtKB-KW"/>
</dbReference>
<comment type="subcellular location">
    <subcellularLocation>
        <location evidence="1">Membrane</location>
        <topology evidence="1">Multi-pass membrane protein</topology>
    </subcellularLocation>
</comment>
<dbReference type="InterPro" id="IPR003439">
    <property type="entry name" value="ABC_transporter-like_ATP-bd"/>
</dbReference>
<feature type="transmembrane region" description="Helical" evidence="10">
    <location>
        <begin position="1043"/>
        <end position="1061"/>
    </location>
</feature>
<feature type="transmembrane region" description="Helical" evidence="10">
    <location>
        <begin position="817"/>
        <end position="842"/>
    </location>
</feature>
<dbReference type="CDD" id="cd03244">
    <property type="entry name" value="ABCC_MRP_domain2"/>
    <property type="match status" value="1"/>
</dbReference>
<comment type="similarity">
    <text evidence="2">Belongs to the ABC transporter superfamily. ABCC family. Conjugate transporter (TC 3.A.1.208) subfamily.</text>
</comment>
<feature type="transmembrane region" description="Helical" evidence="10">
    <location>
        <begin position="394"/>
        <end position="416"/>
    </location>
</feature>
<dbReference type="EMBL" id="VDMD01000047">
    <property type="protein sequence ID" value="TRM57454.1"/>
    <property type="molecule type" value="Genomic_DNA"/>
</dbReference>
<dbReference type="GO" id="GO:0016020">
    <property type="term" value="C:membrane"/>
    <property type="evidence" value="ECO:0007669"/>
    <property type="project" value="UniProtKB-SubCell"/>
</dbReference>
<keyword evidence="4 10" id="KW-0812">Transmembrane</keyword>
<feature type="domain" description="ABC transporter" evidence="11">
    <location>
        <begin position="527"/>
        <end position="754"/>
    </location>
</feature>
<keyword evidence="6" id="KW-0067">ATP-binding</keyword>
<dbReference type="InterPro" id="IPR027417">
    <property type="entry name" value="P-loop_NTPase"/>
</dbReference>
<dbReference type="CDD" id="cd03250">
    <property type="entry name" value="ABCC_MRP_domain1"/>
    <property type="match status" value="1"/>
</dbReference>
<evidence type="ECO:0000256" key="6">
    <source>
        <dbReference type="ARBA" id="ARBA00022840"/>
    </source>
</evidence>
<keyword evidence="3" id="KW-0813">Transport</keyword>
<evidence type="ECO:0000256" key="9">
    <source>
        <dbReference type="SAM" id="MobiDB-lite"/>
    </source>
</evidence>
<dbReference type="Gene3D" id="3.40.50.300">
    <property type="entry name" value="P-loop containing nucleotide triphosphate hydrolases"/>
    <property type="match status" value="2"/>
</dbReference>
<feature type="transmembrane region" description="Helical" evidence="10">
    <location>
        <begin position="862"/>
        <end position="889"/>
    </location>
</feature>
<sequence>MNPFAAFFKPQPAPPGYGESKTLPEHSASPWSQLVFGWLGPLLSVGFSRPLQEDDLWRLPEALQTATITDRLEYNFYVRCPPEQRPHAVQQRHPSLSAPAGEPAQVEESKEKSVAGNTDTTLPKSEASAKTKKSPYDSSLFQALHRTVILRWWIGGIFKLIGDSLRTTSPLVQKALLAWLVEAYAYDRLDANARSQYFPNGAPHGIGYGIGLGFALFAMQEIASLMNNHYLQLVKTVGLVARTGVIGMILRKALRLSGKARTEHNVGQITTMISTDSTRLTEFALYAHEAWVAPIQIAVGIGLLINNLGVSALVGLGVLIVGLPFQMVMVFVMYNERRKGVKITDGRVRLTNEVLRGIRLIKAYVLEEFYKEKITGFRKRELDTIRRSAIAQSLLFATVNVMPVAAAVLSFITYSLTGHDLNVAIIFSSLTLFNVIRTPLLLLPLVLAGGANAAVATQRLGKFYTAQELDEPYLIDYDRKVAVDVNGDFTWESVAEDVSTKQAEKGKAKADKEAPKGKVTEQVLPVTQDPAVAQEAPEPPPEQQPFQLADLKMSVPKGAFVAIVGPIGSGKSSILQALIGEMRRTRGEVIFGGSVAYVPQKPWIQSATVQQNITFGLDENEAKLRAAIRTCALEHDIERLPMGLDTEIGESGVTLSGGQKARISLARAVYSDADVVLLDDVFSAVDSYVGRQILDECVTGGPLATRTRVLVTHALYVLDRADYVYVVDGGKIIEEGTYQDLKHNKQTFSRLMKEYGIDTEDLDAATKPEARKAVAADETKTEKGQQQALMQEEERAVGAVSWLVYQKYIRYAGGLTWAPLVVMIVVLGQCSQVANTLFLSFWSSTSIPGFSNSDYMLVYGMLGVATAIFSFFLNFIVAVVCLFASLRIYRAALRSVLRSPVSFFDTTPMGRIISRLSKDQDVLDTALATSLAVLLSLVGNLLGTMGLVFYIFPYLGIIFAPLGLLYWIVSVYYRRSSVETKRLDAILRSALYASYTETLTGLPTIRAYGLQERFIVKSEQGQDRENKAGYVSISIQAWLNLRLDIFGNILVLGIALFAAGFRTSVSPAKIGAVISYCLPITYTLDQIVTQYAELEQNMNAVERVLNYSELPPEAPPTMPADPPASWPAQGRIEFKEIEMAYREGLPLVLKGVSFVVEPGEKVGIVGRTGAGKSTIVQTLFRMTEPRNGEINIDGYDISKVGLDVLRARMSLVPQDSVLFLGTLRENLDPTRTRTDAELLAALQSVHLVHAGNADDAKFSLDASVADEGSNYSAGEKQLLALCRALVKGTTIIALDEATANVDVETDAKLQRTIRTEFAARTLLCIAHRLNTIAYYDKIIVMDDGRVAEIGTVLGLFDNEQSIFRSLCNEAKLSRGDIEKIRGQGPESMDS</sequence>
<keyword evidence="7 10" id="KW-1133">Transmembrane helix</keyword>
<feature type="domain" description="ABC transmembrane type-1" evidence="12">
    <location>
        <begin position="153"/>
        <end position="452"/>
    </location>
</feature>
<comment type="caution">
    <text evidence="13">The sequence shown here is derived from an EMBL/GenBank/DDBJ whole genome shotgun (WGS) entry which is preliminary data.</text>
</comment>
<dbReference type="InterPro" id="IPR050173">
    <property type="entry name" value="ABC_transporter_C-like"/>
</dbReference>
<evidence type="ECO:0000256" key="3">
    <source>
        <dbReference type="ARBA" id="ARBA00022448"/>
    </source>
</evidence>
<dbReference type="SUPFAM" id="SSF52540">
    <property type="entry name" value="P-loop containing nucleoside triphosphate hydrolases"/>
    <property type="match status" value="2"/>
</dbReference>
<evidence type="ECO:0000259" key="12">
    <source>
        <dbReference type="PROSITE" id="PS50929"/>
    </source>
</evidence>
<evidence type="ECO:0000313" key="13">
    <source>
        <dbReference type="EMBL" id="TRM57454.1"/>
    </source>
</evidence>
<dbReference type="Proteomes" id="UP000320762">
    <property type="component" value="Unassembled WGS sequence"/>
</dbReference>
<dbReference type="Gene3D" id="1.20.1560.10">
    <property type="entry name" value="ABC transporter type 1, transmembrane domain"/>
    <property type="match status" value="2"/>
</dbReference>
<dbReference type="PROSITE" id="PS50929">
    <property type="entry name" value="ABC_TM1F"/>
    <property type="match status" value="2"/>
</dbReference>
<dbReference type="STRING" id="97359.A0A550BY31"/>
<keyword evidence="5" id="KW-0547">Nucleotide-binding</keyword>
<feature type="transmembrane region" description="Helical" evidence="10">
    <location>
        <begin position="948"/>
        <end position="973"/>
    </location>
</feature>
<keyword evidence="14" id="KW-1185">Reference proteome</keyword>
<dbReference type="SUPFAM" id="SSF90123">
    <property type="entry name" value="ABC transporter transmembrane region"/>
    <property type="match status" value="2"/>
</dbReference>
<dbReference type="FunFam" id="1.20.1560.10:FF:000010">
    <property type="entry name" value="Multidrug resistance-associated ABC transporter"/>
    <property type="match status" value="1"/>
</dbReference>
<organism evidence="13 14">
    <name type="scientific">Schizophyllum amplum</name>
    <dbReference type="NCBI Taxonomy" id="97359"/>
    <lineage>
        <taxon>Eukaryota</taxon>
        <taxon>Fungi</taxon>
        <taxon>Dikarya</taxon>
        <taxon>Basidiomycota</taxon>
        <taxon>Agaricomycotina</taxon>
        <taxon>Agaricomycetes</taxon>
        <taxon>Agaricomycetidae</taxon>
        <taxon>Agaricales</taxon>
        <taxon>Schizophyllaceae</taxon>
        <taxon>Schizophyllum</taxon>
    </lineage>
</organism>
<dbReference type="OrthoDB" id="6500128at2759"/>
<dbReference type="FunFam" id="3.40.50.300:FF:000565">
    <property type="entry name" value="ABC bile acid transporter"/>
    <property type="match status" value="1"/>
</dbReference>
<evidence type="ECO:0000256" key="5">
    <source>
        <dbReference type="ARBA" id="ARBA00022741"/>
    </source>
</evidence>
<evidence type="ECO:0000256" key="2">
    <source>
        <dbReference type="ARBA" id="ARBA00009726"/>
    </source>
</evidence>
<name>A0A550BY31_9AGAR</name>
<evidence type="ECO:0000256" key="10">
    <source>
        <dbReference type="SAM" id="Phobius"/>
    </source>
</evidence>
<evidence type="ECO:0000256" key="8">
    <source>
        <dbReference type="ARBA" id="ARBA00023136"/>
    </source>
</evidence>
<feature type="compositionally biased region" description="Basic and acidic residues" evidence="9">
    <location>
        <begin position="500"/>
        <end position="519"/>
    </location>
</feature>
<evidence type="ECO:0000313" key="14">
    <source>
        <dbReference type="Proteomes" id="UP000320762"/>
    </source>
</evidence>
<dbReference type="GO" id="GO:0016887">
    <property type="term" value="F:ATP hydrolysis activity"/>
    <property type="evidence" value="ECO:0007669"/>
    <property type="project" value="InterPro"/>
</dbReference>
<feature type="transmembrane region" description="Helical" evidence="10">
    <location>
        <begin position="922"/>
        <end position="942"/>
    </location>
</feature>
<dbReference type="CDD" id="cd18606">
    <property type="entry name" value="ABC_6TM_YOR1_D2_like"/>
    <property type="match status" value="1"/>
</dbReference>
<feature type="domain" description="ABC transporter" evidence="11">
    <location>
        <begin position="1132"/>
        <end position="1368"/>
    </location>
</feature>
<reference evidence="13 14" key="1">
    <citation type="journal article" date="2019" name="New Phytol.">
        <title>Comparative genomics reveals unique wood-decay strategies and fruiting body development in the Schizophyllaceae.</title>
        <authorList>
            <person name="Almasi E."/>
            <person name="Sahu N."/>
            <person name="Krizsan K."/>
            <person name="Balint B."/>
            <person name="Kovacs G.M."/>
            <person name="Kiss B."/>
            <person name="Cseklye J."/>
            <person name="Drula E."/>
            <person name="Henrissat B."/>
            <person name="Nagy I."/>
            <person name="Chovatia M."/>
            <person name="Adam C."/>
            <person name="LaButti K."/>
            <person name="Lipzen A."/>
            <person name="Riley R."/>
            <person name="Grigoriev I.V."/>
            <person name="Nagy L.G."/>
        </authorList>
    </citation>
    <scope>NUCLEOTIDE SEQUENCE [LARGE SCALE GENOMIC DNA]</scope>
    <source>
        <strain evidence="13 14">NL-1724</strain>
    </source>
</reference>
<evidence type="ECO:0000256" key="1">
    <source>
        <dbReference type="ARBA" id="ARBA00004141"/>
    </source>
</evidence>
<feature type="domain" description="ABC transmembrane type-1" evidence="12">
    <location>
        <begin position="820"/>
        <end position="1096"/>
    </location>
</feature>
<dbReference type="CDD" id="cd18597">
    <property type="entry name" value="ABC_6TM_YOR1_D1_like"/>
    <property type="match status" value="1"/>
</dbReference>
<dbReference type="Pfam" id="PF00664">
    <property type="entry name" value="ABC_membrane"/>
    <property type="match status" value="2"/>
</dbReference>
<feature type="region of interest" description="Disordered" evidence="9">
    <location>
        <begin position="500"/>
        <end position="523"/>
    </location>
</feature>
<dbReference type="PANTHER" id="PTHR24223:SF456">
    <property type="entry name" value="MULTIDRUG RESISTANCE-ASSOCIATED PROTEIN LETHAL(2)03659"/>
    <property type="match status" value="1"/>
</dbReference>
<evidence type="ECO:0000256" key="4">
    <source>
        <dbReference type="ARBA" id="ARBA00022692"/>
    </source>
</evidence>
<protein>
    <submittedName>
        <fullName evidence="13">P-loop containing nucleoside triphosphate hydrolase protein</fullName>
    </submittedName>
</protein>
<keyword evidence="8 10" id="KW-0472">Membrane</keyword>
<dbReference type="Pfam" id="PF00005">
    <property type="entry name" value="ABC_tran"/>
    <property type="match status" value="2"/>
</dbReference>
<dbReference type="FunFam" id="3.40.50.300:FF:000997">
    <property type="entry name" value="Multidrug resistance-associated protein 1"/>
    <property type="match status" value="1"/>
</dbReference>
<gene>
    <name evidence="13" type="ORF">BD626DRAFT_439461</name>
</gene>
<dbReference type="InterPro" id="IPR017871">
    <property type="entry name" value="ABC_transporter-like_CS"/>
</dbReference>
<dbReference type="FunFam" id="1.20.1560.10:FF:000006">
    <property type="entry name" value="ATP-binding cassette, sub-family C (CFTR/MRP), member 9"/>
    <property type="match status" value="1"/>
</dbReference>
<evidence type="ECO:0000256" key="7">
    <source>
        <dbReference type="ARBA" id="ARBA00022989"/>
    </source>
</evidence>
<evidence type="ECO:0000259" key="11">
    <source>
        <dbReference type="PROSITE" id="PS50893"/>
    </source>
</evidence>
<dbReference type="InterPro" id="IPR011527">
    <property type="entry name" value="ABC1_TM_dom"/>
</dbReference>
<proteinExistence type="inferred from homology"/>
<keyword evidence="13" id="KW-0378">Hydrolase</keyword>
<dbReference type="GO" id="GO:0140359">
    <property type="term" value="F:ABC-type transporter activity"/>
    <property type="evidence" value="ECO:0007669"/>
    <property type="project" value="InterPro"/>
</dbReference>
<dbReference type="InterPro" id="IPR036640">
    <property type="entry name" value="ABC1_TM_sf"/>
</dbReference>
<dbReference type="PROSITE" id="PS00211">
    <property type="entry name" value="ABC_TRANSPORTER_1"/>
    <property type="match status" value="2"/>
</dbReference>
<feature type="region of interest" description="Disordered" evidence="9">
    <location>
        <begin position="87"/>
        <end position="131"/>
    </location>
</feature>
<feature type="transmembrane region" description="Helical" evidence="10">
    <location>
        <begin position="311"/>
        <end position="334"/>
    </location>
</feature>
<accession>A0A550BY31</accession>
<feature type="transmembrane region" description="Helical" evidence="10">
    <location>
        <begin position="436"/>
        <end position="455"/>
    </location>
</feature>
<dbReference type="InterPro" id="IPR003593">
    <property type="entry name" value="AAA+_ATPase"/>
</dbReference>
<dbReference type="SMART" id="SM00382">
    <property type="entry name" value="AAA"/>
    <property type="match status" value="2"/>
</dbReference>
<dbReference type="PANTHER" id="PTHR24223">
    <property type="entry name" value="ATP-BINDING CASSETTE SUB-FAMILY C"/>
    <property type="match status" value="1"/>
</dbReference>
<dbReference type="PROSITE" id="PS50893">
    <property type="entry name" value="ABC_TRANSPORTER_2"/>
    <property type="match status" value="2"/>
</dbReference>